<comment type="caution">
    <text evidence="1">The sequence shown here is derived from an EMBL/GenBank/DDBJ whole genome shotgun (WGS) entry which is preliminary data.</text>
</comment>
<dbReference type="OrthoDB" id="3350591at2759"/>
<organism evidence="1 2">
    <name type="scientific">Aspergillus cristatus</name>
    <name type="common">Chinese Fuzhuan brick tea-fermentation fungus</name>
    <name type="synonym">Eurotium cristatum</name>
    <dbReference type="NCBI Taxonomy" id="573508"/>
    <lineage>
        <taxon>Eukaryota</taxon>
        <taxon>Fungi</taxon>
        <taxon>Dikarya</taxon>
        <taxon>Ascomycota</taxon>
        <taxon>Pezizomycotina</taxon>
        <taxon>Eurotiomycetes</taxon>
        <taxon>Eurotiomycetidae</taxon>
        <taxon>Eurotiales</taxon>
        <taxon>Aspergillaceae</taxon>
        <taxon>Aspergillus</taxon>
        <taxon>Aspergillus subgen. Aspergillus</taxon>
    </lineage>
</organism>
<dbReference type="STRING" id="573508.A0A1E3BEC8"/>
<name>A0A1E3BEC8_ASPCR</name>
<gene>
    <name evidence="1" type="ORF">SI65_05940</name>
</gene>
<dbReference type="Proteomes" id="UP000094569">
    <property type="component" value="Unassembled WGS sequence"/>
</dbReference>
<accession>A0A1E3BEC8</accession>
<dbReference type="VEuPathDB" id="FungiDB:SI65_05940"/>
<keyword evidence="2" id="KW-1185">Reference proteome</keyword>
<proteinExistence type="predicted"/>
<sequence length="106" mass="11959">MNPEYSEEFEQKPLPFKLIEDWDAQEVVQGKKRLEALLNGDVTPHDAAMAFHTTTLEISTPKKRRKESLACAQLHRIQAGILKSLSSGLHDCALLAHRITRVRIGL</sequence>
<evidence type="ECO:0000313" key="2">
    <source>
        <dbReference type="Proteomes" id="UP000094569"/>
    </source>
</evidence>
<evidence type="ECO:0000313" key="1">
    <source>
        <dbReference type="EMBL" id="ODM19322.1"/>
    </source>
</evidence>
<dbReference type="AlphaFoldDB" id="A0A1E3BEC8"/>
<protein>
    <submittedName>
        <fullName evidence="1">Uncharacterized protein</fullName>
    </submittedName>
</protein>
<reference evidence="1 2" key="1">
    <citation type="journal article" date="2016" name="BMC Genomics">
        <title>Comparative genomic and transcriptomic analyses of the Fuzhuan brick tea-fermentation fungus Aspergillus cristatus.</title>
        <authorList>
            <person name="Ge Y."/>
            <person name="Wang Y."/>
            <person name="Liu Y."/>
            <person name="Tan Y."/>
            <person name="Ren X."/>
            <person name="Zhang X."/>
            <person name="Hyde K.D."/>
            <person name="Liu Y."/>
            <person name="Liu Z."/>
        </authorList>
    </citation>
    <scope>NUCLEOTIDE SEQUENCE [LARGE SCALE GENOMIC DNA]</scope>
    <source>
        <strain evidence="1 2">GZAAS20.1005</strain>
    </source>
</reference>
<dbReference type="EMBL" id="JXNT01000005">
    <property type="protein sequence ID" value="ODM19322.1"/>
    <property type="molecule type" value="Genomic_DNA"/>
</dbReference>